<accession>A0AAJ7SDB4</accession>
<keyword evidence="1" id="KW-1133">Transmembrane helix</keyword>
<dbReference type="Proteomes" id="UP000694867">
    <property type="component" value="Unplaced"/>
</dbReference>
<evidence type="ECO:0000313" key="3">
    <source>
        <dbReference type="RefSeq" id="XP_028966653.1"/>
    </source>
</evidence>
<organism evidence="2 3">
    <name type="scientific">Galendromus occidentalis</name>
    <name type="common">western predatory mite</name>
    <dbReference type="NCBI Taxonomy" id="34638"/>
    <lineage>
        <taxon>Eukaryota</taxon>
        <taxon>Metazoa</taxon>
        <taxon>Ecdysozoa</taxon>
        <taxon>Arthropoda</taxon>
        <taxon>Chelicerata</taxon>
        <taxon>Arachnida</taxon>
        <taxon>Acari</taxon>
        <taxon>Parasitiformes</taxon>
        <taxon>Mesostigmata</taxon>
        <taxon>Gamasina</taxon>
        <taxon>Phytoseioidea</taxon>
        <taxon>Phytoseiidae</taxon>
        <taxon>Typhlodrominae</taxon>
        <taxon>Galendromus</taxon>
    </lineage>
</organism>
<keyword evidence="1" id="KW-0812">Transmembrane</keyword>
<dbReference type="KEGG" id="goe:114828087"/>
<feature type="transmembrane region" description="Helical" evidence="1">
    <location>
        <begin position="245"/>
        <end position="271"/>
    </location>
</feature>
<evidence type="ECO:0000313" key="2">
    <source>
        <dbReference type="Proteomes" id="UP000694867"/>
    </source>
</evidence>
<proteinExistence type="predicted"/>
<keyword evidence="2" id="KW-1185">Reference proteome</keyword>
<evidence type="ECO:0000256" key="1">
    <source>
        <dbReference type="SAM" id="Phobius"/>
    </source>
</evidence>
<name>A0AAJ7SDB4_9ACAR</name>
<dbReference type="AlphaFoldDB" id="A0AAJ7SDB4"/>
<keyword evidence="1" id="KW-0472">Membrane</keyword>
<gene>
    <name evidence="3" type="primary">LOC114828087</name>
</gene>
<sequence>MGGNSMEPPFARDSTIVPISDGFAFDPTHGNRLDLEPWSRTRRPLTQWFVEEASPSVITTPPHRSVRPSSLCLDFPTPPSEFLSSDSPRRQRSRVPWHIGGEISSKRKKKLDSVLSFRSDDQSSGVSQGTPLVWSANSRRCSRDLLEVPNQRIGCDQDFTDLDLWRAQSAEVIGGVQNLHMDELAQIVRNKNMVRRRSADLLEDCLRRHTRSLSEVDNLQMVGMVTANQIVSKRRWRRMVLRERAVDAFALTCGGTCCIACLYACVAYFFLPGTWPTVFGPCEDALCALK</sequence>
<protein>
    <submittedName>
        <fullName evidence="3">Uncharacterized protein LOC114828087</fullName>
    </submittedName>
</protein>
<dbReference type="GeneID" id="114828087"/>
<reference evidence="3" key="1">
    <citation type="submission" date="2025-08" db="UniProtKB">
        <authorList>
            <consortium name="RefSeq"/>
        </authorList>
    </citation>
    <scope>IDENTIFICATION</scope>
</reference>
<dbReference type="RefSeq" id="XP_028966653.1">
    <property type="nucleotide sequence ID" value="XM_029110820.1"/>
</dbReference>